<keyword evidence="10" id="KW-1185">Reference proteome</keyword>
<accession>A0A855A2Z9</accession>
<protein>
    <submittedName>
        <fullName evidence="9">Sugar ABC transporter permease</fullName>
    </submittedName>
</protein>
<feature type="transmembrane region" description="Helical" evidence="7">
    <location>
        <begin position="20"/>
        <end position="44"/>
    </location>
</feature>
<dbReference type="EMBL" id="NOXF01000007">
    <property type="protein sequence ID" value="PEQ24219.1"/>
    <property type="molecule type" value="Genomic_DNA"/>
</dbReference>
<feature type="transmembrane region" description="Helical" evidence="7">
    <location>
        <begin position="269"/>
        <end position="291"/>
    </location>
</feature>
<name>A0A855A2Z9_9FIRM</name>
<gene>
    <name evidence="9" type="ORF">CH238_10060</name>
</gene>
<evidence type="ECO:0000256" key="7">
    <source>
        <dbReference type="RuleBase" id="RU363032"/>
    </source>
</evidence>
<dbReference type="Gene3D" id="1.10.3720.10">
    <property type="entry name" value="MetI-like"/>
    <property type="match status" value="1"/>
</dbReference>
<evidence type="ECO:0000256" key="1">
    <source>
        <dbReference type="ARBA" id="ARBA00004651"/>
    </source>
</evidence>
<comment type="subcellular location">
    <subcellularLocation>
        <location evidence="1 7">Cell membrane</location>
        <topology evidence="1 7">Multi-pass membrane protein</topology>
    </subcellularLocation>
</comment>
<sequence>MKRRSKSRLRTGNLAMGYCFSLPVMIFLFIFIFLSIAYCFYMSFFEWKLFDLGKDKTFVGLDNYIRIFQDGIFGQAVGNTLIIVFVCLTLETVLGFLIALTLWNLKRTLRVLQTILLLPMITAPVVVALIWRYIYDPQFGMLNYVLRNTIGIGDIAWLGDESTSLMSVMVVDIWQMTPFTILILFAAMTGISEDWIEAAQVDGAKFWRIVRKIILPALMPILMFILLMRTMDLFKIFDTVYVLTKGGPGFSTETLSMYTYKVGFSQYEMGYAMALSIVTLVGIMLISCFYMRRSKKLEE</sequence>
<dbReference type="GO" id="GO:0005886">
    <property type="term" value="C:plasma membrane"/>
    <property type="evidence" value="ECO:0007669"/>
    <property type="project" value="UniProtKB-SubCell"/>
</dbReference>
<organism evidence="9 10">
    <name type="scientific">[Clostridium] leptum DSM 753</name>
    <dbReference type="NCBI Taxonomy" id="428125"/>
    <lineage>
        <taxon>Bacteria</taxon>
        <taxon>Bacillati</taxon>
        <taxon>Bacillota</taxon>
        <taxon>Clostridia</taxon>
        <taxon>Eubacteriales</taxon>
        <taxon>Oscillospiraceae</taxon>
        <taxon>Oscillospiraceae incertae sedis</taxon>
    </lineage>
</organism>
<evidence type="ECO:0000259" key="8">
    <source>
        <dbReference type="PROSITE" id="PS50928"/>
    </source>
</evidence>
<dbReference type="Proteomes" id="UP000220611">
    <property type="component" value="Unassembled WGS sequence"/>
</dbReference>
<comment type="similarity">
    <text evidence="7">Belongs to the binding-protein-dependent transport system permease family.</text>
</comment>
<feature type="transmembrane region" description="Helical" evidence="7">
    <location>
        <begin position="213"/>
        <end position="231"/>
    </location>
</feature>
<dbReference type="OrthoDB" id="367897at2"/>
<dbReference type="CDD" id="cd06261">
    <property type="entry name" value="TM_PBP2"/>
    <property type="match status" value="1"/>
</dbReference>
<evidence type="ECO:0000256" key="4">
    <source>
        <dbReference type="ARBA" id="ARBA00022692"/>
    </source>
</evidence>
<evidence type="ECO:0000256" key="3">
    <source>
        <dbReference type="ARBA" id="ARBA00022475"/>
    </source>
</evidence>
<dbReference type="SUPFAM" id="SSF161098">
    <property type="entry name" value="MetI-like"/>
    <property type="match status" value="1"/>
</dbReference>
<dbReference type="PROSITE" id="PS50928">
    <property type="entry name" value="ABC_TM1"/>
    <property type="match status" value="1"/>
</dbReference>
<dbReference type="InterPro" id="IPR000515">
    <property type="entry name" value="MetI-like"/>
</dbReference>
<evidence type="ECO:0000313" key="9">
    <source>
        <dbReference type="EMBL" id="PEQ24219.1"/>
    </source>
</evidence>
<evidence type="ECO:0000313" key="10">
    <source>
        <dbReference type="Proteomes" id="UP000220611"/>
    </source>
</evidence>
<keyword evidence="5 7" id="KW-1133">Transmembrane helix</keyword>
<dbReference type="Pfam" id="PF00528">
    <property type="entry name" value="BPD_transp_1"/>
    <property type="match status" value="1"/>
</dbReference>
<dbReference type="PANTHER" id="PTHR43005:SF1">
    <property type="entry name" value="SPERMIDINE_PUTRESCINE TRANSPORT SYSTEM PERMEASE PROTEIN"/>
    <property type="match status" value="1"/>
</dbReference>
<keyword evidence="2 7" id="KW-0813">Transport</keyword>
<keyword evidence="3" id="KW-1003">Cell membrane</keyword>
<proteinExistence type="inferred from homology"/>
<evidence type="ECO:0000256" key="2">
    <source>
        <dbReference type="ARBA" id="ARBA00022448"/>
    </source>
</evidence>
<comment type="caution">
    <text evidence="9">The sequence shown here is derived from an EMBL/GenBank/DDBJ whole genome shotgun (WGS) entry which is preliminary data.</text>
</comment>
<evidence type="ECO:0000256" key="5">
    <source>
        <dbReference type="ARBA" id="ARBA00022989"/>
    </source>
</evidence>
<reference evidence="9 10" key="1">
    <citation type="submission" date="2017-07" db="EMBL/GenBank/DDBJ databases">
        <title>Prevalence of linear plasmids in Cutibacterium (Propionibacterium) acnes isolates obtained from prostatic tissue.</title>
        <authorList>
            <person name="Davidsson S."/>
            <person name="Carlsson J."/>
            <person name="Molling P."/>
            <person name="Andren O."/>
            <person name="Andersson S.-O."/>
            <person name="Brzuszkiewicz E."/>
            <person name="Poehlein A."/>
            <person name="Al-Zeer M."/>
            <person name="Brinkmann V."/>
            <person name="Scavenius C."/>
            <person name="Nazipi S."/>
            <person name="Soderquist B."/>
            <person name="Bruggemann H."/>
        </authorList>
    </citation>
    <scope>NUCLEOTIDE SEQUENCE [LARGE SCALE GENOMIC DNA]</scope>
    <source>
        <strain evidence="9 10">DSM 753</strain>
    </source>
</reference>
<keyword evidence="4 7" id="KW-0812">Transmembrane</keyword>
<feature type="transmembrane region" description="Helical" evidence="7">
    <location>
        <begin position="115"/>
        <end position="134"/>
    </location>
</feature>
<dbReference type="AlphaFoldDB" id="A0A855A2Z9"/>
<dbReference type="PANTHER" id="PTHR43005">
    <property type="entry name" value="BLR7065 PROTEIN"/>
    <property type="match status" value="1"/>
</dbReference>
<keyword evidence="6 7" id="KW-0472">Membrane</keyword>
<dbReference type="GO" id="GO:0055085">
    <property type="term" value="P:transmembrane transport"/>
    <property type="evidence" value="ECO:0007669"/>
    <property type="project" value="InterPro"/>
</dbReference>
<feature type="transmembrane region" description="Helical" evidence="7">
    <location>
        <begin position="173"/>
        <end position="192"/>
    </location>
</feature>
<dbReference type="InterPro" id="IPR035906">
    <property type="entry name" value="MetI-like_sf"/>
</dbReference>
<feature type="domain" description="ABC transmembrane type-1" evidence="8">
    <location>
        <begin position="77"/>
        <end position="290"/>
    </location>
</feature>
<evidence type="ECO:0000256" key="6">
    <source>
        <dbReference type="ARBA" id="ARBA00023136"/>
    </source>
</evidence>
<feature type="transmembrane region" description="Helical" evidence="7">
    <location>
        <begin position="81"/>
        <end position="103"/>
    </location>
</feature>